<dbReference type="InterPro" id="IPR050639">
    <property type="entry name" value="SSR_resolvase"/>
</dbReference>
<evidence type="ECO:0000259" key="1">
    <source>
        <dbReference type="PROSITE" id="PS51736"/>
    </source>
</evidence>
<organism evidence="2 3">
    <name type="scientific">Roseivivax halotolerans</name>
    <dbReference type="NCBI Taxonomy" id="93684"/>
    <lineage>
        <taxon>Bacteria</taxon>
        <taxon>Pseudomonadati</taxon>
        <taxon>Pseudomonadota</taxon>
        <taxon>Alphaproteobacteria</taxon>
        <taxon>Rhodobacterales</taxon>
        <taxon>Roseobacteraceae</taxon>
        <taxon>Roseivivax</taxon>
    </lineage>
</organism>
<dbReference type="InterPro" id="IPR006119">
    <property type="entry name" value="Resolv_N"/>
</dbReference>
<evidence type="ECO:0000313" key="3">
    <source>
        <dbReference type="Proteomes" id="UP000243106"/>
    </source>
</evidence>
<dbReference type="EMBL" id="FOXV01000010">
    <property type="protein sequence ID" value="SFQ56608.1"/>
    <property type="molecule type" value="Genomic_DNA"/>
</dbReference>
<proteinExistence type="predicted"/>
<keyword evidence="3" id="KW-1185">Reference proteome</keyword>
<dbReference type="GO" id="GO:0003677">
    <property type="term" value="F:DNA binding"/>
    <property type="evidence" value="ECO:0007669"/>
    <property type="project" value="InterPro"/>
</dbReference>
<dbReference type="CDD" id="cd00338">
    <property type="entry name" value="Ser_Recombinase"/>
    <property type="match status" value="1"/>
</dbReference>
<gene>
    <name evidence="2" type="ORF">SAMN05421853_110103</name>
</gene>
<sequence>MRTSSATNVGGDKDSDKRQQKAIEAYADANGYQIVHTFYDAAVSGADPIDSRPGMQKLLDAVLSNGTRTILVESPDRFARDAVVQELGHRLLKDRGVDLIPTTAPDYFMVDTPTTELVRTILGAVAAFDRRNTVEKLKAARDRKSEALGRRVEGRKPISADALTEAKRLYRRNPKTGNRRSLRQIATELAKAGFTTPSGHEYQANSVRQMLVKAGVYQGQSA</sequence>
<evidence type="ECO:0000313" key="2">
    <source>
        <dbReference type="EMBL" id="SFQ56608.1"/>
    </source>
</evidence>
<reference evidence="3" key="1">
    <citation type="submission" date="2016-10" db="EMBL/GenBank/DDBJ databases">
        <authorList>
            <person name="Varghese N."/>
            <person name="Submissions S."/>
        </authorList>
    </citation>
    <scope>NUCLEOTIDE SEQUENCE [LARGE SCALE GENOMIC DNA]</scope>
    <source>
        <strain evidence="3">JCM 10271</strain>
    </source>
</reference>
<name>A0A1I5ZJH7_9RHOB</name>
<dbReference type="PANTHER" id="PTHR30461">
    <property type="entry name" value="DNA-INVERTASE FROM LAMBDOID PROPHAGE"/>
    <property type="match status" value="1"/>
</dbReference>
<dbReference type="SUPFAM" id="SSF53041">
    <property type="entry name" value="Resolvase-like"/>
    <property type="match status" value="1"/>
</dbReference>
<protein>
    <submittedName>
        <fullName evidence="2">Site-specific DNA recombinase</fullName>
    </submittedName>
</protein>
<dbReference type="SMART" id="SM00857">
    <property type="entry name" value="Resolvase"/>
    <property type="match status" value="1"/>
</dbReference>
<dbReference type="Gene3D" id="3.40.50.1390">
    <property type="entry name" value="Resolvase, N-terminal catalytic domain"/>
    <property type="match status" value="1"/>
</dbReference>
<dbReference type="GO" id="GO:0000150">
    <property type="term" value="F:DNA strand exchange activity"/>
    <property type="evidence" value="ECO:0007669"/>
    <property type="project" value="InterPro"/>
</dbReference>
<dbReference type="InterPro" id="IPR036162">
    <property type="entry name" value="Resolvase-like_N_sf"/>
</dbReference>
<dbReference type="PROSITE" id="PS51736">
    <property type="entry name" value="RECOMBINASES_3"/>
    <property type="match status" value="1"/>
</dbReference>
<accession>A0A1I5ZJH7</accession>
<dbReference type="AlphaFoldDB" id="A0A1I5ZJH7"/>
<dbReference type="PANTHER" id="PTHR30461:SF23">
    <property type="entry name" value="DNA RECOMBINASE-RELATED"/>
    <property type="match status" value="1"/>
</dbReference>
<dbReference type="STRING" id="93684.SAMN05421853_110103"/>
<feature type="domain" description="Resolvase/invertase-type recombinase catalytic" evidence="1">
    <location>
        <begin position="1"/>
        <end position="148"/>
    </location>
</feature>
<dbReference type="Pfam" id="PF00239">
    <property type="entry name" value="Resolvase"/>
    <property type="match status" value="1"/>
</dbReference>
<dbReference type="Proteomes" id="UP000243106">
    <property type="component" value="Unassembled WGS sequence"/>
</dbReference>